<dbReference type="AlphaFoldDB" id="A0A1Z4KNG0"/>
<dbReference type="EMBL" id="AP018216">
    <property type="protein sequence ID" value="BAY70489.1"/>
    <property type="molecule type" value="Genomic_DNA"/>
</dbReference>
<name>A0A1Z4KNG0_ANAVA</name>
<evidence type="ECO:0000313" key="1">
    <source>
        <dbReference type="EMBL" id="BAY70489.1"/>
    </source>
</evidence>
<protein>
    <submittedName>
        <fullName evidence="1">Uncharacterized protein</fullName>
    </submittedName>
</protein>
<organism evidence="1 2">
    <name type="scientific">Trichormus variabilis NIES-23</name>
    <dbReference type="NCBI Taxonomy" id="1973479"/>
    <lineage>
        <taxon>Bacteria</taxon>
        <taxon>Bacillati</taxon>
        <taxon>Cyanobacteriota</taxon>
        <taxon>Cyanophyceae</taxon>
        <taxon>Nostocales</taxon>
        <taxon>Nostocaceae</taxon>
        <taxon>Trichormus</taxon>
    </lineage>
</organism>
<gene>
    <name evidence="1" type="ORF">NIES23_32930</name>
</gene>
<sequence>MMRQLFILQHWDDLDKSIQNTLRERQGRTKFKIPYGKASLRDATANANKIKDSHPQGALA</sequence>
<reference evidence="1 2" key="1">
    <citation type="submission" date="2017-06" db="EMBL/GenBank/DDBJ databases">
        <title>Genome sequencing of cyanobaciteial culture collection at National Institute for Environmental Studies (NIES).</title>
        <authorList>
            <person name="Hirose Y."/>
            <person name="Shimura Y."/>
            <person name="Fujisawa T."/>
            <person name="Nakamura Y."/>
            <person name="Kawachi M."/>
        </authorList>
    </citation>
    <scope>NUCLEOTIDE SEQUENCE [LARGE SCALE GENOMIC DNA]</scope>
    <source>
        <strain evidence="1 2">NIES-23</strain>
    </source>
</reference>
<dbReference type="Proteomes" id="UP000217507">
    <property type="component" value="Chromosome"/>
</dbReference>
<proteinExistence type="predicted"/>
<accession>A0A1Z4KNG0</accession>
<evidence type="ECO:0000313" key="2">
    <source>
        <dbReference type="Proteomes" id="UP000217507"/>
    </source>
</evidence>